<accession>A0A9P0PAS6</accession>
<evidence type="ECO:0000256" key="3">
    <source>
        <dbReference type="ARBA" id="ARBA00004406"/>
    </source>
</evidence>
<keyword evidence="6" id="KW-0479">Metal-binding</keyword>
<evidence type="ECO:0000256" key="8">
    <source>
        <dbReference type="ARBA" id="ARBA00022848"/>
    </source>
</evidence>
<keyword evidence="7" id="KW-0256">Endoplasmic reticulum</keyword>
<evidence type="ECO:0008006" key="16">
    <source>
        <dbReference type="Google" id="ProtNLM"/>
    </source>
</evidence>
<comment type="similarity">
    <text evidence="4">Belongs to the cytochrome P450 family.</text>
</comment>
<dbReference type="InterPro" id="IPR001128">
    <property type="entry name" value="Cyt_P450"/>
</dbReference>
<keyword evidence="12 13" id="KW-0472">Membrane</keyword>
<evidence type="ECO:0000256" key="13">
    <source>
        <dbReference type="SAM" id="Phobius"/>
    </source>
</evidence>
<feature type="transmembrane region" description="Helical" evidence="13">
    <location>
        <begin position="6"/>
        <end position="26"/>
    </location>
</feature>
<dbReference type="Pfam" id="PF00067">
    <property type="entry name" value="p450"/>
    <property type="match status" value="1"/>
</dbReference>
<dbReference type="GO" id="GO:0004497">
    <property type="term" value="F:monooxygenase activity"/>
    <property type="evidence" value="ECO:0007669"/>
    <property type="project" value="UniProtKB-KW"/>
</dbReference>
<dbReference type="Gene3D" id="1.10.630.10">
    <property type="entry name" value="Cytochrome P450"/>
    <property type="match status" value="1"/>
</dbReference>
<keyword evidence="13" id="KW-0812">Transmembrane</keyword>
<dbReference type="AlphaFoldDB" id="A0A9P0PAS6"/>
<keyword evidence="15" id="KW-1185">Reference proteome</keyword>
<dbReference type="GO" id="GO:0005506">
    <property type="term" value="F:iron ion binding"/>
    <property type="evidence" value="ECO:0007669"/>
    <property type="project" value="InterPro"/>
</dbReference>
<evidence type="ECO:0000256" key="5">
    <source>
        <dbReference type="ARBA" id="ARBA00022617"/>
    </source>
</evidence>
<comment type="subcellular location">
    <subcellularLocation>
        <location evidence="3">Endoplasmic reticulum membrane</location>
        <topology evidence="3">Peripheral membrane protein</topology>
    </subcellularLocation>
    <subcellularLocation>
        <location evidence="2">Microsome membrane</location>
        <topology evidence="2">Peripheral membrane protein</topology>
    </subcellularLocation>
</comment>
<comment type="caution">
    <text evidence="14">The sequence shown here is derived from an EMBL/GenBank/DDBJ whole genome shotgun (WGS) entry which is preliminary data.</text>
</comment>
<dbReference type="Proteomes" id="UP001152888">
    <property type="component" value="Unassembled WGS sequence"/>
</dbReference>
<keyword evidence="8" id="KW-0492">Microsome</keyword>
<comment type="cofactor">
    <cofactor evidence="1">
        <name>heme</name>
        <dbReference type="ChEBI" id="CHEBI:30413"/>
    </cofactor>
</comment>
<reference evidence="14" key="1">
    <citation type="submission" date="2022-03" db="EMBL/GenBank/DDBJ databases">
        <authorList>
            <person name="Sayadi A."/>
        </authorList>
    </citation>
    <scope>NUCLEOTIDE SEQUENCE</scope>
</reference>
<evidence type="ECO:0000256" key="1">
    <source>
        <dbReference type="ARBA" id="ARBA00001971"/>
    </source>
</evidence>
<dbReference type="GO" id="GO:0005789">
    <property type="term" value="C:endoplasmic reticulum membrane"/>
    <property type="evidence" value="ECO:0007669"/>
    <property type="project" value="UniProtKB-SubCell"/>
</dbReference>
<keyword evidence="9" id="KW-0560">Oxidoreductase</keyword>
<evidence type="ECO:0000256" key="12">
    <source>
        <dbReference type="ARBA" id="ARBA00023136"/>
    </source>
</evidence>
<name>A0A9P0PAS6_ACAOB</name>
<evidence type="ECO:0000256" key="9">
    <source>
        <dbReference type="ARBA" id="ARBA00023002"/>
    </source>
</evidence>
<evidence type="ECO:0000256" key="4">
    <source>
        <dbReference type="ARBA" id="ARBA00010617"/>
    </source>
</evidence>
<dbReference type="EMBL" id="CAKOFQ010006858">
    <property type="protein sequence ID" value="CAH1977390.1"/>
    <property type="molecule type" value="Genomic_DNA"/>
</dbReference>
<dbReference type="InterPro" id="IPR036396">
    <property type="entry name" value="Cyt_P450_sf"/>
</dbReference>
<protein>
    <recommendedName>
        <fullName evidence="16">Cytochrome P450</fullName>
    </recommendedName>
</protein>
<dbReference type="PANTHER" id="PTHR24292">
    <property type="entry name" value="CYTOCHROME P450"/>
    <property type="match status" value="1"/>
</dbReference>
<evidence type="ECO:0000256" key="6">
    <source>
        <dbReference type="ARBA" id="ARBA00022723"/>
    </source>
</evidence>
<dbReference type="OrthoDB" id="2789670at2759"/>
<keyword evidence="5" id="KW-0349">Heme</keyword>
<evidence type="ECO:0000313" key="15">
    <source>
        <dbReference type="Proteomes" id="UP001152888"/>
    </source>
</evidence>
<evidence type="ECO:0000256" key="10">
    <source>
        <dbReference type="ARBA" id="ARBA00023004"/>
    </source>
</evidence>
<keyword evidence="13" id="KW-1133">Transmembrane helix</keyword>
<organism evidence="14 15">
    <name type="scientific">Acanthoscelides obtectus</name>
    <name type="common">Bean weevil</name>
    <name type="synonym">Bruchus obtectus</name>
    <dbReference type="NCBI Taxonomy" id="200917"/>
    <lineage>
        <taxon>Eukaryota</taxon>
        <taxon>Metazoa</taxon>
        <taxon>Ecdysozoa</taxon>
        <taxon>Arthropoda</taxon>
        <taxon>Hexapoda</taxon>
        <taxon>Insecta</taxon>
        <taxon>Pterygota</taxon>
        <taxon>Neoptera</taxon>
        <taxon>Endopterygota</taxon>
        <taxon>Coleoptera</taxon>
        <taxon>Polyphaga</taxon>
        <taxon>Cucujiformia</taxon>
        <taxon>Chrysomeloidea</taxon>
        <taxon>Chrysomelidae</taxon>
        <taxon>Bruchinae</taxon>
        <taxon>Bruchini</taxon>
        <taxon>Acanthoscelides</taxon>
    </lineage>
</organism>
<evidence type="ECO:0000256" key="7">
    <source>
        <dbReference type="ARBA" id="ARBA00022824"/>
    </source>
</evidence>
<sequence length="291" mass="34241">MALTTSLLLDTAILLTIIIFLLYKFYTRNNNFFKKRAVKHIPPTPFLGNFVEVLFLNKHSAVWIKDLYDKFGDVPYFGVYIFDVPYLVIKSPEIIKNIVVKDFQHFVDRTMASARHDAVQTNMMFFQKGEEWKATRSKMSPVFTSGKLKAMCPMLVANSFRLVEYIKSRHQKIDLEDMSSKYVAEGIFRVFFGMEAHLMDETNKEFAELLIKTQHPSLKIAISIFCYLYQHRFVDWFKLTFGDPKLRSYCVEAFREALKARENSTFRVNDLIDIINDLKKTKEFKDTFEFE</sequence>
<dbReference type="InterPro" id="IPR050476">
    <property type="entry name" value="Insect_CytP450_Detox"/>
</dbReference>
<evidence type="ECO:0000256" key="11">
    <source>
        <dbReference type="ARBA" id="ARBA00023033"/>
    </source>
</evidence>
<keyword evidence="11" id="KW-0503">Monooxygenase</keyword>
<evidence type="ECO:0000313" key="14">
    <source>
        <dbReference type="EMBL" id="CAH1977390.1"/>
    </source>
</evidence>
<keyword evidence="10" id="KW-0408">Iron</keyword>
<dbReference type="GO" id="GO:0016705">
    <property type="term" value="F:oxidoreductase activity, acting on paired donors, with incorporation or reduction of molecular oxygen"/>
    <property type="evidence" value="ECO:0007669"/>
    <property type="project" value="InterPro"/>
</dbReference>
<evidence type="ECO:0000256" key="2">
    <source>
        <dbReference type="ARBA" id="ARBA00004174"/>
    </source>
</evidence>
<dbReference type="GO" id="GO:0020037">
    <property type="term" value="F:heme binding"/>
    <property type="evidence" value="ECO:0007669"/>
    <property type="project" value="InterPro"/>
</dbReference>
<dbReference type="SUPFAM" id="SSF48264">
    <property type="entry name" value="Cytochrome P450"/>
    <property type="match status" value="1"/>
</dbReference>
<gene>
    <name evidence="14" type="ORF">ACAOBT_LOCUS12625</name>
</gene>
<dbReference type="PANTHER" id="PTHR24292:SF45">
    <property type="entry name" value="CYTOCHROME P450 6G1-RELATED"/>
    <property type="match status" value="1"/>
</dbReference>
<proteinExistence type="inferred from homology"/>